<keyword evidence="3" id="KW-1185">Reference proteome</keyword>
<reference evidence="3" key="1">
    <citation type="journal article" date="2019" name="Int. J. Syst. Evol. Microbiol.">
        <title>The Global Catalogue of Microorganisms (GCM) 10K type strain sequencing project: providing services to taxonomists for standard genome sequencing and annotation.</title>
        <authorList>
            <consortium name="The Broad Institute Genomics Platform"/>
            <consortium name="The Broad Institute Genome Sequencing Center for Infectious Disease"/>
            <person name="Wu L."/>
            <person name="Ma J."/>
        </authorList>
    </citation>
    <scope>NUCLEOTIDE SEQUENCE [LARGE SCALE GENOMIC DNA]</scope>
    <source>
        <strain evidence="3">JCM 31486</strain>
    </source>
</reference>
<dbReference type="Proteomes" id="UP001597045">
    <property type="component" value="Unassembled WGS sequence"/>
</dbReference>
<evidence type="ECO:0000313" key="3">
    <source>
        <dbReference type="Proteomes" id="UP001597045"/>
    </source>
</evidence>
<accession>A0ABW3MFQ8</accession>
<comment type="caution">
    <text evidence="2">The sequence shown here is derived from an EMBL/GenBank/DDBJ whole genome shotgun (WGS) entry which is preliminary data.</text>
</comment>
<organism evidence="2 3">
    <name type="scientific">Kibdelosporangium lantanae</name>
    <dbReference type="NCBI Taxonomy" id="1497396"/>
    <lineage>
        <taxon>Bacteria</taxon>
        <taxon>Bacillati</taxon>
        <taxon>Actinomycetota</taxon>
        <taxon>Actinomycetes</taxon>
        <taxon>Pseudonocardiales</taxon>
        <taxon>Pseudonocardiaceae</taxon>
        <taxon>Kibdelosporangium</taxon>
    </lineage>
</organism>
<feature type="chain" id="PRO_5045103887" evidence="1">
    <location>
        <begin position="27"/>
        <end position="52"/>
    </location>
</feature>
<gene>
    <name evidence="2" type="ORF">ACFQ1S_26855</name>
</gene>
<dbReference type="EMBL" id="JBHTIS010001856">
    <property type="protein sequence ID" value="MFD1048898.1"/>
    <property type="molecule type" value="Genomic_DNA"/>
</dbReference>
<proteinExistence type="predicted"/>
<keyword evidence="1" id="KW-0732">Signal</keyword>
<evidence type="ECO:0000313" key="2">
    <source>
        <dbReference type="EMBL" id="MFD1048898.1"/>
    </source>
</evidence>
<feature type="signal peptide" evidence="1">
    <location>
        <begin position="1"/>
        <end position="26"/>
    </location>
</feature>
<name>A0ABW3MFQ8_9PSEU</name>
<evidence type="ECO:0000256" key="1">
    <source>
        <dbReference type="SAM" id="SignalP"/>
    </source>
</evidence>
<protein>
    <submittedName>
        <fullName evidence="2">Uncharacterized protein</fullName>
    </submittedName>
</protein>
<sequence>MVKKIGLVITGAAAFIALLSAGTAFAGGEYPSKSGAGAPISSSVVQAGVRIY</sequence>